<evidence type="ECO:0000313" key="2">
    <source>
        <dbReference type="EMBL" id="MQL75832.1"/>
    </source>
</evidence>
<comment type="caution">
    <text evidence="2">The sequence shown here is derived from an EMBL/GenBank/DDBJ whole genome shotgun (WGS) entry which is preliminary data.</text>
</comment>
<feature type="region of interest" description="Disordered" evidence="1">
    <location>
        <begin position="1"/>
        <end position="33"/>
    </location>
</feature>
<evidence type="ECO:0000256" key="1">
    <source>
        <dbReference type="SAM" id="MobiDB-lite"/>
    </source>
</evidence>
<dbReference type="EMBL" id="NMUH01000267">
    <property type="protein sequence ID" value="MQL75832.1"/>
    <property type="molecule type" value="Genomic_DNA"/>
</dbReference>
<gene>
    <name evidence="2" type="ORF">Taro_008222</name>
</gene>
<keyword evidence="3" id="KW-1185">Reference proteome</keyword>
<sequence length="156" mass="16959">MTPLDVGLGEGVEGGEEGVPRRGLEAASSAQKTHWSWGTRRSIIQFKGFGSQSTRRTENFRVQSIASPEGVGTVDSSQIQTTTALQCSVARRCTCIARWDLRQGELVGTSEPGTGPVGASLSKTETMCSNDDIHLTWRCAFRSLACLFYEFGHLLM</sequence>
<dbReference type="Proteomes" id="UP000652761">
    <property type="component" value="Unassembled WGS sequence"/>
</dbReference>
<protein>
    <submittedName>
        <fullName evidence="2">Uncharacterized protein</fullName>
    </submittedName>
</protein>
<accession>A0A843TT58</accession>
<evidence type="ECO:0000313" key="3">
    <source>
        <dbReference type="Proteomes" id="UP000652761"/>
    </source>
</evidence>
<organism evidence="2 3">
    <name type="scientific">Colocasia esculenta</name>
    <name type="common">Wild taro</name>
    <name type="synonym">Arum esculentum</name>
    <dbReference type="NCBI Taxonomy" id="4460"/>
    <lineage>
        <taxon>Eukaryota</taxon>
        <taxon>Viridiplantae</taxon>
        <taxon>Streptophyta</taxon>
        <taxon>Embryophyta</taxon>
        <taxon>Tracheophyta</taxon>
        <taxon>Spermatophyta</taxon>
        <taxon>Magnoliopsida</taxon>
        <taxon>Liliopsida</taxon>
        <taxon>Araceae</taxon>
        <taxon>Aroideae</taxon>
        <taxon>Colocasieae</taxon>
        <taxon>Colocasia</taxon>
    </lineage>
</organism>
<name>A0A843TT58_COLES</name>
<reference evidence="2" key="1">
    <citation type="submission" date="2017-07" db="EMBL/GenBank/DDBJ databases">
        <title>Taro Niue Genome Assembly and Annotation.</title>
        <authorList>
            <person name="Atibalentja N."/>
            <person name="Keating K."/>
            <person name="Fields C.J."/>
        </authorList>
    </citation>
    <scope>NUCLEOTIDE SEQUENCE</scope>
    <source>
        <strain evidence="2">Niue_2</strain>
        <tissue evidence="2">Leaf</tissue>
    </source>
</reference>
<proteinExistence type="predicted"/>
<dbReference type="AlphaFoldDB" id="A0A843TT58"/>